<reference evidence="2" key="1">
    <citation type="journal article" date="2022" name="Mol. Ecol. Resour.">
        <title>The genomes of chicory, endive, great burdock and yacon provide insights into Asteraceae palaeo-polyploidization history and plant inulin production.</title>
        <authorList>
            <person name="Fan W."/>
            <person name="Wang S."/>
            <person name="Wang H."/>
            <person name="Wang A."/>
            <person name="Jiang F."/>
            <person name="Liu H."/>
            <person name="Zhao H."/>
            <person name="Xu D."/>
            <person name="Zhang Y."/>
        </authorList>
    </citation>
    <scope>NUCLEOTIDE SEQUENCE [LARGE SCALE GENOMIC DNA]</scope>
    <source>
        <strain evidence="2">cv. Yunnan</strain>
    </source>
</reference>
<evidence type="ECO:0000313" key="1">
    <source>
        <dbReference type="EMBL" id="KAI3800971.1"/>
    </source>
</evidence>
<protein>
    <submittedName>
        <fullName evidence="1">Uncharacterized protein</fullName>
    </submittedName>
</protein>
<proteinExistence type="predicted"/>
<name>A0ACB9I064_9ASTR</name>
<evidence type="ECO:0000313" key="2">
    <source>
        <dbReference type="Proteomes" id="UP001056120"/>
    </source>
</evidence>
<sequence length="562" mass="61315">MDSKPWLHPAPTYFPLEAHWDTDDDAPGPRCGHTLTAVAQTKSHGPRLILFGGATAIEGGASAGISPAGHSTDDLYVLDLSNDKYKWHRCGFGKKVLSDTWALDTAQKPYAWLRLNAEGDKPSARMYATASARSDGMFLLCGGRDTSGVPLADAYGLLMHKNGQWEWTLAPGVAPSSRYQHAAVIVGTRLHVTGGALRGGRVVDAEAAVAVLDTAAGVWLDRHGLVTSSPSNNEQTEDPSLDLMCRCRHAMSSVGSRLFVYGDLLLDDFLIAENSPFHSDANNPGLTSERGSNVTTPRTNNLCPFDPISHDDGSENPLCSDLSVDKESTQTQAEANAAYSTWQAAQTHIASPNEMMISNVNSQMVVTNSEGGDEARYVKLHPRAVVIAREAIGNLGGLVRQLSLDHFENESKRMMPFQNDMSCPAKRFMRQKSPQGLHKKPDRVTDFCRRNKLQLIIRAHECVMDGFERFAQGQLITLFSATNYCGTANNAGALLVIGRGLVVVPKLIHPLPPPLEPETSPNPLEERHWMQKGFIHMPGVTVHSKQGVGKMPKWQHSFVNSL</sequence>
<comment type="caution">
    <text evidence="1">The sequence shown here is derived from an EMBL/GenBank/DDBJ whole genome shotgun (WGS) entry which is preliminary data.</text>
</comment>
<dbReference type="Proteomes" id="UP001056120">
    <property type="component" value="Linkage Group LG10"/>
</dbReference>
<keyword evidence="2" id="KW-1185">Reference proteome</keyword>
<organism evidence="1 2">
    <name type="scientific">Smallanthus sonchifolius</name>
    <dbReference type="NCBI Taxonomy" id="185202"/>
    <lineage>
        <taxon>Eukaryota</taxon>
        <taxon>Viridiplantae</taxon>
        <taxon>Streptophyta</taxon>
        <taxon>Embryophyta</taxon>
        <taxon>Tracheophyta</taxon>
        <taxon>Spermatophyta</taxon>
        <taxon>Magnoliopsida</taxon>
        <taxon>eudicotyledons</taxon>
        <taxon>Gunneridae</taxon>
        <taxon>Pentapetalae</taxon>
        <taxon>asterids</taxon>
        <taxon>campanulids</taxon>
        <taxon>Asterales</taxon>
        <taxon>Asteraceae</taxon>
        <taxon>Asteroideae</taxon>
        <taxon>Heliantheae alliance</taxon>
        <taxon>Millerieae</taxon>
        <taxon>Smallanthus</taxon>
    </lineage>
</organism>
<gene>
    <name evidence="1" type="ORF">L1987_29071</name>
</gene>
<accession>A0ACB9I064</accession>
<reference evidence="1 2" key="2">
    <citation type="journal article" date="2022" name="Mol. Ecol. Resour.">
        <title>The genomes of chicory, endive, great burdock and yacon provide insights into Asteraceae paleo-polyploidization history and plant inulin production.</title>
        <authorList>
            <person name="Fan W."/>
            <person name="Wang S."/>
            <person name="Wang H."/>
            <person name="Wang A."/>
            <person name="Jiang F."/>
            <person name="Liu H."/>
            <person name="Zhao H."/>
            <person name="Xu D."/>
            <person name="Zhang Y."/>
        </authorList>
    </citation>
    <scope>NUCLEOTIDE SEQUENCE [LARGE SCALE GENOMIC DNA]</scope>
    <source>
        <strain evidence="2">cv. Yunnan</strain>
        <tissue evidence="1">Leaves</tissue>
    </source>
</reference>
<dbReference type="EMBL" id="CM042027">
    <property type="protein sequence ID" value="KAI3800971.1"/>
    <property type="molecule type" value="Genomic_DNA"/>
</dbReference>